<name>A0ABW7XBD1_9NOCA</name>
<keyword evidence="2" id="KW-0813">Transport</keyword>
<keyword evidence="7 9" id="KW-0472">Membrane</keyword>
<evidence type="ECO:0000256" key="9">
    <source>
        <dbReference type="SAM" id="Phobius"/>
    </source>
</evidence>
<keyword evidence="3" id="KW-0050">Antiport</keyword>
<feature type="transmembrane region" description="Helical" evidence="9">
    <location>
        <begin position="192"/>
        <end position="210"/>
    </location>
</feature>
<evidence type="ECO:0000256" key="8">
    <source>
        <dbReference type="SAM" id="MobiDB-lite"/>
    </source>
</evidence>
<dbReference type="Proteomes" id="UP001611415">
    <property type="component" value="Unassembled WGS sequence"/>
</dbReference>
<evidence type="ECO:0000256" key="1">
    <source>
        <dbReference type="ARBA" id="ARBA00004651"/>
    </source>
</evidence>
<protein>
    <submittedName>
        <fullName evidence="11">Cation:proton antiporter</fullName>
    </submittedName>
</protein>
<comment type="subcellular location">
    <subcellularLocation>
        <location evidence="1">Cell membrane</location>
        <topology evidence="1">Multi-pass membrane protein</topology>
    </subcellularLocation>
</comment>
<dbReference type="InterPro" id="IPR006153">
    <property type="entry name" value="Cation/H_exchanger_TM"/>
</dbReference>
<sequence>MDSVDLSTIAVLLIAFAIGSRKFTVTITPAIFFTTAGLIAGPVLGLVDLALGSSTLKLLVEATLTLVLFSDASRISLPRLRGEHTVPLRLLGIGLPLTIAAGTVTGFAVLPGVGVAEALVLAVMVACTDAALGQAVVTDERLPSRIRQGLNVESGLNDGLCVPLFFIALGLAQAEEGALTEHAAVQMILEEIGYGIAGGAVAGSLGASALRIGAKRGWIEPYWSQILTVATALLSAGIAVTLHGSMFIAAFVGGLVFGTLRGGIGGPVTDLVDQSGELLDAVTFLVFGAAILGPVLDQMTWRLALYAVLSLTVVRMLPVALSLLRTGARRQTTVFVGWFGPRGLATIVFGVLLIQESDLPNEQTLLVAAAATIGLSVYAHGLTATPLTDRYIRWYRSHPDEQQPPMESVPAAAHRWRTPRRAAR</sequence>
<keyword evidence="6" id="KW-0406">Ion transport</keyword>
<feature type="transmembrane region" description="Helical" evidence="9">
    <location>
        <begin position="303"/>
        <end position="323"/>
    </location>
</feature>
<evidence type="ECO:0000259" key="10">
    <source>
        <dbReference type="Pfam" id="PF00999"/>
    </source>
</evidence>
<feature type="transmembrane region" description="Helical" evidence="9">
    <location>
        <begin position="150"/>
        <end position="172"/>
    </location>
</feature>
<dbReference type="Pfam" id="PF00999">
    <property type="entry name" value="Na_H_Exchanger"/>
    <property type="match status" value="1"/>
</dbReference>
<feature type="domain" description="Cation/H+ exchanger transmembrane" evidence="10">
    <location>
        <begin position="11"/>
        <end position="388"/>
    </location>
</feature>
<organism evidence="11 12">
    <name type="scientific">Nocardia xishanensis</name>
    <dbReference type="NCBI Taxonomy" id="238964"/>
    <lineage>
        <taxon>Bacteria</taxon>
        <taxon>Bacillati</taxon>
        <taxon>Actinomycetota</taxon>
        <taxon>Actinomycetes</taxon>
        <taxon>Mycobacteriales</taxon>
        <taxon>Nocardiaceae</taxon>
        <taxon>Nocardia</taxon>
    </lineage>
</organism>
<dbReference type="EMBL" id="JBIRYO010000039">
    <property type="protein sequence ID" value="MFI2478445.1"/>
    <property type="molecule type" value="Genomic_DNA"/>
</dbReference>
<feature type="transmembrane region" description="Helical" evidence="9">
    <location>
        <begin position="30"/>
        <end position="52"/>
    </location>
</feature>
<dbReference type="PANTHER" id="PTHR32507">
    <property type="entry name" value="NA(+)/H(+) ANTIPORTER 1"/>
    <property type="match status" value="1"/>
</dbReference>
<reference evidence="11 12" key="1">
    <citation type="submission" date="2024-10" db="EMBL/GenBank/DDBJ databases">
        <title>The Natural Products Discovery Center: Release of the First 8490 Sequenced Strains for Exploring Actinobacteria Biosynthetic Diversity.</title>
        <authorList>
            <person name="Kalkreuter E."/>
            <person name="Kautsar S.A."/>
            <person name="Yang D."/>
            <person name="Bader C.D."/>
            <person name="Teijaro C.N."/>
            <person name="Fluegel L."/>
            <person name="Davis C.M."/>
            <person name="Simpson J.R."/>
            <person name="Lauterbach L."/>
            <person name="Steele A.D."/>
            <person name="Gui C."/>
            <person name="Meng S."/>
            <person name="Li G."/>
            <person name="Viehrig K."/>
            <person name="Ye F."/>
            <person name="Su P."/>
            <person name="Kiefer A.F."/>
            <person name="Nichols A."/>
            <person name="Cepeda A.J."/>
            <person name="Yan W."/>
            <person name="Fan B."/>
            <person name="Jiang Y."/>
            <person name="Adhikari A."/>
            <person name="Zheng C.-J."/>
            <person name="Schuster L."/>
            <person name="Cowan T.M."/>
            <person name="Smanski M.J."/>
            <person name="Chevrette M.G."/>
            <person name="De Carvalho L.P.S."/>
            <person name="Shen B."/>
        </authorList>
    </citation>
    <scope>NUCLEOTIDE SEQUENCE [LARGE SCALE GENOMIC DNA]</scope>
    <source>
        <strain evidence="11 12">NPDC019275</strain>
    </source>
</reference>
<evidence type="ECO:0000256" key="2">
    <source>
        <dbReference type="ARBA" id="ARBA00022448"/>
    </source>
</evidence>
<keyword evidence="5 9" id="KW-1133">Transmembrane helix</keyword>
<evidence type="ECO:0000256" key="7">
    <source>
        <dbReference type="ARBA" id="ARBA00023136"/>
    </source>
</evidence>
<feature type="transmembrane region" description="Helical" evidence="9">
    <location>
        <begin position="335"/>
        <end position="354"/>
    </location>
</feature>
<evidence type="ECO:0000256" key="4">
    <source>
        <dbReference type="ARBA" id="ARBA00022692"/>
    </source>
</evidence>
<comment type="caution">
    <text evidence="11">The sequence shown here is derived from an EMBL/GenBank/DDBJ whole genome shotgun (WGS) entry which is preliminary data.</text>
</comment>
<feature type="compositionally biased region" description="Basic residues" evidence="8">
    <location>
        <begin position="414"/>
        <end position="424"/>
    </location>
</feature>
<feature type="transmembrane region" description="Helical" evidence="9">
    <location>
        <begin position="366"/>
        <end position="387"/>
    </location>
</feature>
<dbReference type="RefSeq" id="WP_364824641.1">
    <property type="nucleotide sequence ID" value="NZ_JBFAYM010000014.1"/>
</dbReference>
<proteinExistence type="predicted"/>
<feature type="transmembrane region" description="Helical" evidence="9">
    <location>
        <begin position="89"/>
        <end position="112"/>
    </location>
</feature>
<accession>A0ABW7XBD1</accession>
<dbReference type="PANTHER" id="PTHR32507:SF8">
    <property type="entry name" value="CNH1P"/>
    <property type="match status" value="1"/>
</dbReference>
<evidence type="ECO:0000256" key="5">
    <source>
        <dbReference type="ARBA" id="ARBA00022989"/>
    </source>
</evidence>
<feature type="transmembrane region" description="Helical" evidence="9">
    <location>
        <begin position="118"/>
        <end position="138"/>
    </location>
</feature>
<keyword evidence="4 9" id="KW-0812">Transmembrane</keyword>
<evidence type="ECO:0000313" key="11">
    <source>
        <dbReference type="EMBL" id="MFI2478445.1"/>
    </source>
</evidence>
<feature type="region of interest" description="Disordered" evidence="8">
    <location>
        <begin position="399"/>
        <end position="424"/>
    </location>
</feature>
<feature type="transmembrane region" description="Helical" evidence="9">
    <location>
        <begin position="222"/>
        <end position="240"/>
    </location>
</feature>
<gene>
    <name evidence="11" type="ORF">ACH49W_34245</name>
</gene>
<keyword evidence="12" id="KW-1185">Reference proteome</keyword>
<evidence type="ECO:0000256" key="3">
    <source>
        <dbReference type="ARBA" id="ARBA00022449"/>
    </source>
</evidence>
<evidence type="ECO:0000256" key="6">
    <source>
        <dbReference type="ARBA" id="ARBA00023065"/>
    </source>
</evidence>
<evidence type="ECO:0000313" key="12">
    <source>
        <dbReference type="Proteomes" id="UP001611415"/>
    </source>
</evidence>